<evidence type="ECO:0000313" key="2">
    <source>
        <dbReference type="Proteomes" id="UP000291404"/>
    </source>
</evidence>
<protein>
    <submittedName>
        <fullName evidence="1">Uncharacterized protein</fullName>
    </submittedName>
</protein>
<comment type="caution">
    <text evidence="1">The sequence shown here is derived from an EMBL/GenBank/DDBJ whole genome shotgun (WGS) entry which is preliminary data.</text>
</comment>
<dbReference type="VEuPathDB" id="MicrosporidiaDB:CWI39_1006p0010"/>
<dbReference type="EMBL" id="PITI01000578">
    <property type="protein sequence ID" value="TBU05789.1"/>
    <property type="molecule type" value="Genomic_DNA"/>
</dbReference>
<reference evidence="1 2" key="1">
    <citation type="submission" date="2017-12" db="EMBL/GenBank/DDBJ databases">
        <authorList>
            <person name="Pombert J.-F."/>
            <person name="Haag K.L."/>
            <person name="Ebert D."/>
        </authorList>
    </citation>
    <scope>NUCLEOTIDE SEQUENCE [LARGE SCALE GENOMIC DNA]</scope>
    <source>
        <strain evidence="1">BE-OM-2</strain>
    </source>
</reference>
<dbReference type="AlphaFoldDB" id="A0A4Q9LCX6"/>
<evidence type="ECO:0000313" key="1">
    <source>
        <dbReference type="EMBL" id="TBU05789.1"/>
    </source>
</evidence>
<organism evidence="1 2">
    <name type="scientific">Hamiltosporidium magnivora</name>
    <dbReference type="NCBI Taxonomy" id="148818"/>
    <lineage>
        <taxon>Eukaryota</taxon>
        <taxon>Fungi</taxon>
        <taxon>Fungi incertae sedis</taxon>
        <taxon>Microsporidia</taxon>
        <taxon>Dubosqiidae</taxon>
        <taxon>Hamiltosporidium</taxon>
    </lineage>
</organism>
<gene>
    <name evidence="1" type="ORF">CWI36_0578p0040</name>
</gene>
<accession>A0A4Q9LCX6</accession>
<proteinExistence type="predicted"/>
<name>A0A4Q9LCX6_9MICR</name>
<dbReference type="Proteomes" id="UP000291404">
    <property type="component" value="Unassembled WGS sequence"/>
</dbReference>
<keyword evidence="2" id="KW-1185">Reference proteome</keyword>
<dbReference type="VEuPathDB" id="MicrosporidiaDB:CWI36_0578p0040"/>
<sequence length="197" mass="23601">MLNDIKYQIKKTGVYFVVSLNKIMRKMYTPNQFLEFMVDTNHYYKQFLNYIKIYEQRNSLPKIKLKIMNISENLKDLKVYGYNNDNDVFTVIFHIKYGIIGVSTMFRELDAEAMRFIANVPIESQIEQIEIFLSLYYDYKWRVCDLCLSYLSIPHYLPPLIRTIQQNYVSARHKCCDEIKCELDFYSDPEIRMPDGV</sequence>